<dbReference type="NCBIfam" id="NF009442">
    <property type="entry name" value="PRK12798.1-4"/>
    <property type="match status" value="1"/>
</dbReference>
<keyword evidence="4" id="KW-1185">Reference proteome</keyword>
<protein>
    <submittedName>
        <fullName evidence="3">Chemotaxis protein MotC</fullName>
    </submittedName>
</protein>
<dbReference type="AlphaFoldDB" id="A0A7W6NJU2"/>
<feature type="compositionally biased region" description="Polar residues" evidence="1">
    <location>
        <begin position="352"/>
        <end position="368"/>
    </location>
</feature>
<dbReference type="RefSeq" id="WP_183365371.1">
    <property type="nucleotide sequence ID" value="NZ_JACIEZ010000002.1"/>
</dbReference>
<dbReference type="EMBL" id="JACIEZ010000002">
    <property type="protein sequence ID" value="MBB4064133.1"/>
    <property type="molecule type" value="Genomic_DNA"/>
</dbReference>
<gene>
    <name evidence="3" type="ORF">GGR23_001310</name>
</gene>
<feature type="region of interest" description="Disordered" evidence="1">
    <location>
        <begin position="343"/>
        <end position="414"/>
    </location>
</feature>
<evidence type="ECO:0000313" key="3">
    <source>
        <dbReference type="EMBL" id="MBB4064133.1"/>
    </source>
</evidence>
<feature type="signal peptide" evidence="2">
    <location>
        <begin position="1"/>
        <end position="26"/>
    </location>
</feature>
<evidence type="ECO:0000256" key="1">
    <source>
        <dbReference type="SAM" id="MobiDB-lite"/>
    </source>
</evidence>
<dbReference type="Proteomes" id="UP000528286">
    <property type="component" value="Unassembled WGS sequence"/>
</dbReference>
<proteinExistence type="predicted"/>
<feature type="compositionally biased region" description="Low complexity" evidence="1">
    <location>
        <begin position="387"/>
        <end position="408"/>
    </location>
</feature>
<evidence type="ECO:0000256" key="2">
    <source>
        <dbReference type="SAM" id="SignalP"/>
    </source>
</evidence>
<comment type="caution">
    <text evidence="3">The sequence shown here is derived from an EMBL/GenBank/DDBJ whole genome shotgun (WGS) entry which is preliminary data.</text>
</comment>
<reference evidence="3 4" key="1">
    <citation type="submission" date="2020-08" db="EMBL/GenBank/DDBJ databases">
        <title>Genomic Encyclopedia of Type Strains, Phase IV (KMG-IV): sequencing the most valuable type-strain genomes for metagenomic binning, comparative biology and taxonomic classification.</title>
        <authorList>
            <person name="Goeker M."/>
        </authorList>
    </citation>
    <scope>NUCLEOTIDE SEQUENCE [LARGE SCALE GENOMIC DNA]</scope>
    <source>
        <strain evidence="3 4">DSM 29853</strain>
    </source>
</reference>
<organism evidence="3 4">
    <name type="scientific">Gellertiella hungarica</name>
    <dbReference type="NCBI Taxonomy" id="1572859"/>
    <lineage>
        <taxon>Bacteria</taxon>
        <taxon>Pseudomonadati</taxon>
        <taxon>Pseudomonadota</taxon>
        <taxon>Alphaproteobacteria</taxon>
        <taxon>Hyphomicrobiales</taxon>
        <taxon>Rhizobiaceae</taxon>
        <taxon>Gellertiella</taxon>
    </lineage>
</organism>
<sequence length="437" mass="47156">MRAFRTSFLLLAGTMLAATISGHARAAEEELAPYKMLRSMQFVQDSVVRGDHSAGEMQRYLLGAIDKRLRTVDSSIFEDPRNVDATLIYAMSGGNPATLEYLVDRDVQGYFDNRVAEVLRKYLNGKGQMASKTLVEMAKEYASKPIGPYLALVAGNTLMNAKPEEALKMYSWARLTSPGTIVEEAALRRSLSIAVNAGLVEEGVKFSSLYARRFLHSPYASQFADLFVALAVDNVHVIGLDRIRQVAEVMEPDRRQAIYLRIARQATIAGEMELASMAADEAAKVKGTETRDREVLANFYSGLAGVPSDNVVKAAEGLDMVPDAMLSPKDKMLRDAARAIAEEVLREPDPASLTQETPDNKSAGNSSIDADAAGHDEPAPGQEDPLATQPAVADAAAPTADSAQPSAPDTAIDPIITSARSKLGEIDKLLEKDSTPP</sequence>
<evidence type="ECO:0000313" key="4">
    <source>
        <dbReference type="Proteomes" id="UP000528286"/>
    </source>
</evidence>
<keyword evidence="2" id="KW-0732">Signal</keyword>
<name>A0A7W6NJU2_9HYPH</name>
<accession>A0A7W6NJU2</accession>
<feature type="chain" id="PRO_5030786576" evidence="2">
    <location>
        <begin position="27"/>
        <end position="437"/>
    </location>
</feature>